<keyword evidence="2" id="KW-1185">Reference proteome</keyword>
<dbReference type="EMBL" id="JBHUMZ010000049">
    <property type="protein sequence ID" value="MFD2639914.1"/>
    <property type="molecule type" value="Genomic_DNA"/>
</dbReference>
<dbReference type="Proteomes" id="UP001597452">
    <property type="component" value="Unassembled WGS sequence"/>
</dbReference>
<comment type="caution">
    <text evidence="1">The sequence shown here is derived from an EMBL/GenBank/DDBJ whole genome shotgun (WGS) entry which is preliminary data.</text>
</comment>
<accession>A0ABW5QDE8</accession>
<evidence type="ECO:0000313" key="2">
    <source>
        <dbReference type="Proteomes" id="UP001597452"/>
    </source>
</evidence>
<reference evidence="2" key="1">
    <citation type="journal article" date="2019" name="Int. J. Syst. Evol. Microbiol.">
        <title>The Global Catalogue of Microorganisms (GCM) 10K type strain sequencing project: providing services to taxonomists for standard genome sequencing and annotation.</title>
        <authorList>
            <consortium name="The Broad Institute Genomics Platform"/>
            <consortium name="The Broad Institute Genome Sequencing Center for Infectious Disease"/>
            <person name="Wu L."/>
            <person name="Ma J."/>
        </authorList>
    </citation>
    <scope>NUCLEOTIDE SEQUENCE [LARGE SCALE GENOMIC DNA]</scope>
    <source>
        <strain evidence="2">TISTR 1571</strain>
    </source>
</reference>
<proteinExistence type="predicted"/>
<organism evidence="1 2">
    <name type="scientific">Piscibacillus salipiscarius</name>
    <dbReference type="NCBI Taxonomy" id="299480"/>
    <lineage>
        <taxon>Bacteria</taxon>
        <taxon>Bacillati</taxon>
        <taxon>Bacillota</taxon>
        <taxon>Bacilli</taxon>
        <taxon>Bacillales</taxon>
        <taxon>Bacillaceae</taxon>
        <taxon>Piscibacillus</taxon>
    </lineage>
</organism>
<gene>
    <name evidence="1" type="ORF">ACFSW4_13680</name>
</gene>
<evidence type="ECO:0000313" key="1">
    <source>
        <dbReference type="EMBL" id="MFD2639914.1"/>
    </source>
</evidence>
<sequence length="92" mass="10894">MGYIAPVDFHQYRQYHNRHISKSHKQELTLERVFRAEFQKVKRQKDTYDDELKVKPVPKLSIYQTKTSKYTTMNPDDLADITGKGQNFSESV</sequence>
<protein>
    <recommendedName>
        <fullName evidence="3">Transposase</fullName>
    </recommendedName>
</protein>
<name>A0ABW5QDE8_9BACI</name>
<dbReference type="RefSeq" id="WP_054754239.1">
    <property type="nucleotide sequence ID" value="NZ_JBHUMZ010000049.1"/>
</dbReference>
<evidence type="ECO:0008006" key="3">
    <source>
        <dbReference type="Google" id="ProtNLM"/>
    </source>
</evidence>